<accession>A0A371PQS0</accession>
<dbReference type="HAMAP" id="MF_00276">
    <property type="entry name" value="KdpC"/>
    <property type="match status" value="1"/>
</dbReference>
<keyword evidence="5 11" id="KW-0547">Nucleotide-binding</keyword>
<evidence type="ECO:0000313" key="14">
    <source>
        <dbReference type="Proteomes" id="UP000262477"/>
    </source>
</evidence>
<evidence type="ECO:0000256" key="8">
    <source>
        <dbReference type="ARBA" id="ARBA00022989"/>
    </source>
</evidence>
<comment type="similarity">
    <text evidence="11">Belongs to the KdpC family.</text>
</comment>
<evidence type="ECO:0000256" key="4">
    <source>
        <dbReference type="ARBA" id="ARBA00022692"/>
    </source>
</evidence>
<proteinExistence type="inferred from homology"/>
<feature type="compositionally biased region" description="Basic and acidic residues" evidence="12">
    <location>
        <begin position="73"/>
        <end position="86"/>
    </location>
</feature>
<dbReference type="Proteomes" id="UP000262477">
    <property type="component" value="Unassembled WGS sequence"/>
</dbReference>
<comment type="caution">
    <text evidence="13">The sequence shown here is derived from an EMBL/GenBank/DDBJ whole genome shotgun (WGS) entry which is preliminary data.</text>
</comment>
<keyword evidence="9 11" id="KW-0406">Ion transport</keyword>
<evidence type="ECO:0000256" key="7">
    <source>
        <dbReference type="ARBA" id="ARBA00022958"/>
    </source>
</evidence>
<evidence type="ECO:0000256" key="10">
    <source>
        <dbReference type="ARBA" id="ARBA00023136"/>
    </source>
</evidence>
<dbReference type="InterPro" id="IPR003820">
    <property type="entry name" value="KdpC"/>
</dbReference>
<evidence type="ECO:0000256" key="2">
    <source>
        <dbReference type="ARBA" id="ARBA00022475"/>
    </source>
</evidence>
<evidence type="ECO:0000256" key="5">
    <source>
        <dbReference type="ARBA" id="ARBA00022741"/>
    </source>
</evidence>
<dbReference type="RefSeq" id="WP_128512183.1">
    <property type="nucleotide sequence ID" value="NZ_QUAC01000471.1"/>
</dbReference>
<feature type="transmembrane region" description="Helical" evidence="11">
    <location>
        <begin position="20"/>
        <end position="43"/>
    </location>
</feature>
<keyword evidence="3 11" id="KW-0633">Potassium transport</keyword>
<dbReference type="Pfam" id="PF02669">
    <property type="entry name" value="KdpC"/>
    <property type="match status" value="1"/>
</dbReference>
<keyword evidence="2 11" id="KW-1003">Cell membrane</keyword>
<sequence>MRTHHLPPVLRQHLAALRMLLLFTVITGIAYPLLVTGIAQAAFPRQANGSLLTTNGKPVASGLIGQNFALPKKHPDDPKEQLRPDPKWFQPRPSAGGYDPLASGASNLGPNNPDLITAVGQRRAAVAAFDGVSPASVPADAVTASGSGLDPAVSPAYAHEQVNRVAKTRRLPPARVEKLVTDHIQGRVLGFLGQESVNIVELNHDLAGMRARAPTAASPHHPPAYEAYEARVGGSPCSARVRSTCAVPLLSAVPPTYWPPFRGHKAAMLTNAMARTP</sequence>
<evidence type="ECO:0000256" key="9">
    <source>
        <dbReference type="ARBA" id="ARBA00023065"/>
    </source>
</evidence>
<dbReference type="NCBIfam" id="NF001454">
    <property type="entry name" value="PRK00315.1"/>
    <property type="match status" value="1"/>
</dbReference>
<gene>
    <name evidence="11" type="primary">kdpC</name>
    <name evidence="13" type="ORF">DY245_40990</name>
</gene>
<organism evidence="13 14">
    <name type="scientific">Streptomyces inhibens</name>
    <dbReference type="NCBI Taxonomy" id="2293571"/>
    <lineage>
        <taxon>Bacteria</taxon>
        <taxon>Bacillati</taxon>
        <taxon>Actinomycetota</taxon>
        <taxon>Actinomycetes</taxon>
        <taxon>Kitasatosporales</taxon>
        <taxon>Streptomycetaceae</taxon>
        <taxon>Streptomyces</taxon>
    </lineage>
</organism>
<evidence type="ECO:0000256" key="6">
    <source>
        <dbReference type="ARBA" id="ARBA00022840"/>
    </source>
</evidence>
<dbReference type="NCBIfam" id="TIGR00681">
    <property type="entry name" value="kdpC"/>
    <property type="match status" value="1"/>
</dbReference>
<comment type="subunit">
    <text evidence="11">The system is composed of three essential subunits: KdpA, KdpB and KdpC.</text>
</comment>
<name>A0A371PQS0_STRIH</name>
<keyword evidence="6 11" id="KW-0067">ATP-binding</keyword>
<dbReference type="GO" id="GO:0005524">
    <property type="term" value="F:ATP binding"/>
    <property type="evidence" value="ECO:0007669"/>
    <property type="project" value="UniProtKB-UniRule"/>
</dbReference>
<comment type="subcellular location">
    <subcellularLocation>
        <location evidence="11">Cell membrane</location>
        <topology evidence="11">Single-pass membrane protein</topology>
    </subcellularLocation>
</comment>
<evidence type="ECO:0000256" key="12">
    <source>
        <dbReference type="SAM" id="MobiDB-lite"/>
    </source>
</evidence>
<dbReference type="PANTHER" id="PTHR30042:SF2">
    <property type="entry name" value="POTASSIUM-TRANSPORTING ATPASE KDPC SUBUNIT"/>
    <property type="match status" value="1"/>
</dbReference>
<dbReference type="PANTHER" id="PTHR30042">
    <property type="entry name" value="POTASSIUM-TRANSPORTING ATPASE C CHAIN"/>
    <property type="match status" value="1"/>
</dbReference>
<evidence type="ECO:0000256" key="1">
    <source>
        <dbReference type="ARBA" id="ARBA00022448"/>
    </source>
</evidence>
<reference evidence="13 14" key="1">
    <citation type="submission" date="2018-08" db="EMBL/GenBank/DDBJ databases">
        <title>Streptomyces NEAU-D10 sp. nov., a novel Actinomycete isolated from soil.</title>
        <authorList>
            <person name="Jin L."/>
        </authorList>
    </citation>
    <scope>NUCLEOTIDE SEQUENCE [LARGE SCALE GENOMIC DNA]</scope>
    <source>
        <strain evidence="13 14">NEAU-D10</strain>
    </source>
</reference>
<feature type="region of interest" description="Disordered" evidence="12">
    <location>
        <begin position="68"/>
        <end position="107"/>
    </location>
</feature>
<keyword evidence="7 11" id="KW-0630">Potassium</keyword>
<evidence type="ECO:0000256" key="11">
    <source>
        <dbReference type="HAMAP-Rule" id="MF_00276"/>
    </source>
</evidence>
<keyword evidence="4 11" id="KW-0812">Transmembrane</keyword>
<keyword evidence="8 11" id="KW-1133">Transmembrane helix</keyword>
<keyword evidence="10 11" id="KW-0472">Membrane</keyword>
<dbReference type="EMBL" id="QUAC01000471">
    <property type="protein sequence ID" value="REK84860.1"/>
    <property type="molecule type" value="Genomic_DNA"/>
</dbReference>
<dbReference type="GO" id="GO:0008556">
    <property type="term" value="F:P-type potassium transmembrane transporter activity"/>
    <property type="evidence" value="ECO:0007669"/>
    <property type="project" value="InterPro"/>
</dbReference>
<comment type="function">
    <text evidence="11">Part of the high-affinity ATP-driven potassium transport (or Kdp) system, which catalyzes the hydrolysis of ATP coupled with the electrogenic transport of potassium into the cytoplasm. This subunit acts as a catalytic chaperone that increases the ATP-binding affinity of the ATP-hydrolyzing subunit KdpB by the formation of a transient KdpB/KdpC/ATP ternary complex.</text>
</comment>
<dbReference type="OrthoDB" id="9788285at2"/>
<evidence type="ECO:0000256" key="3">
    <source>
        <dbReference type="ARBA" id="ARBA00022538"/>
    </source>
</evidence>
<dbReference type="AlphaFoldDB" id="A0A371PQS0"/>
<protein>
    <recommendedName>
        <fullName evidence="11">Potassium-transporting ATPase KdpC subunit</fullName>
    </recommendedName>
    <alternativeName>
        <fullName evidence="11">ATP phosphohydrolase [potassium-transporting] C chain</fullName>
    </alternativeName>
    <alternativeName>
        <fullName evidence="11">Potassium-binding and translocating subunit C</fullName>
    </alternativeName>
    <alternativeName>
        <fullName evidence="11">Potassium-translocating ATPase C chain</fullName>
    </alternativeName>
</protein>
<keyword evidence="1 11" id="KW-0813">Transport</keyword>
<dbReference type="GO" id="GO:0005886">
    <property type="term" value="C:plasma membrane"/>
    <property type="evidence" value="ECO:0007669"/>
    <property type="project" value="UniProtKB-SubCell"/>
</dbReference>
<evidence type="ECO:0000313" key="13">
    <source>
        <dbReference type="EMBL" id="REK84860.1"/>
    </source>
</evidence>
<keyword evidence="14" id="KW-1185">Reference proteome</keyword>